<protein>
    <submittedName>
        <fullName evidence="2">Uncharacterized protein</fullName>
    </submittedName>
</protein>
<sequence length="210" mass="22073">MSDLDTDFVEIQVGGGRPDATAPPVLTPTRLRTSIKAADRDGGLISKARIRRTHQTAPSITENPNKSLEINPFLEEPEIGCASELFQTTDDVVFVDFLQTPSRKNSVATCSQGSPTPKGKVSVPLWSGDVAPTIPTASVAASLEVPLTTQGASREPSGVSDVLPAKRSPSREPHAHSTNDVSGMSAPTSKSPKLALDGGIQGRFNATTCQ</sequence>
<organism evidence="2 3">
    <name type="scientific">Scleroderma citrinum Foug A</name>
    <dbReference type="NCBI Taxonomy" id="1036808"/>
    <lineage>
        <taxon>Eukaryota</taxon>
        <taxon>Fungi</taxon>
        <taxon>Dikarya</taxon>
        <taxon>Basidiomycota</taxon>
        <taxon>Agaricomycotina</taxon>
        <taxon>Agaricomycetes</taxon>
        <taxon>Agaricomycetidae</taxon>
        <taxon>Boletales</taxon>
        <taxon>Sclerodermatineae</taxon>
        <taxon>Sclerodermataceae</taxon>
        <taxon>Scleroderma</taxon>
    </lineage>
</organism>
<dbReference type="EMBL" id="KN822366">
    <property type="protein sequence ID" value="KIM50616.1"/>
    <property type="molecule type" value="Genomic_DNA"/>
</dbReference>
<dbReference type="AlphaFoldDB" id="A0A0C3D3G2"/>
<feature type="region of interest" description="Disordered" evidence="1">
    <location>
        <begin position="105"/>
        <end position="124"/>
    </location>
</feature>
<keyword evidence="3" id="KW-1185">Reference proteome</keyword>
<feature type="compositionally biased region" description="Polar residues" evidence="1">
    <location>
        <begin position="105"/>
        <end position="115"/>
    </location>
</feature>
<evidence type="ECO:0000313" key="2">
    <source>
        <dbReference type="EMBL" id="KIM50616.1"/>
    </source>
</evidence>
<reference evidence="3" key="2">
    <citation type="submission" date="2015-01" db="EMBL/GenBank/DDBJ databases">
        <title>Evolutionary Origins and Diversification of the Mycorrhizal Mutualists.</title>
        <authorList>
            <consortium name="DOE Joint Genome Institute"/>
            <consortium name="Mycorrhizal Genomics Consortium"/>
            <person name="Kohler A."/>
            <person name="Kuo A."/>
            <person name="Nagy L.G."/>
            <person name="Floudas D."/>
            <person name="Copeland A."/>
            <person name="Barry K.W."/>
            <person name="Cichocki N."/>
            <person name="Veneault-Fourrey C."/>
            <person name="LaButti K."/>
            <person name="Lindquist E.A."/>
            <person name="Lipzen A."/>
            <person name="Lundell T."/>
            <person name="Morin E."/>
            <person name="Murat C."/>
            <person name="Riley R."/>
            <person name="Ohm R."/>
            <person name="Sun H."/>
            <person name="Tunlid A."/>
            <person name="Henrissat B."/>
            <person name="Grigoriev I.V."/>
            <person name="Hibbett D.S."/>
            <person name="Martin F."/>
        </authorList>
    </citation>
    <scope>NUCLEOTIDE SEQUENCE [LARGE SCALE GENOMIC DNA]</scope>
    <source>
        <strain evidence="3">Foug A</strain>
    </source>
</reference>
<reference evidence="2 3" key="1">
    <citation type="submission" date="2014-04" db="EMBL/GenBank/DDBJ databases">
        <authorList>
            <consortium name="DOE Joint Genome Institute"/>
            <person name="Kuo A."/>
            <person name="Kohler A."/>
            <person name="Nagy L.G."/>
            <person name="Floudas D."/>
            <person name="Copeland A."/>
            <person name="Barry K.W."/>
            <person name="Cichocki N."/>
            <person name="Veneault-Fourrey C."/>
            <person name="LaButti K."/>
            <person name="Lindquist E.A."/>
            <person name="Lipzen A."/>
            <person name="Lundell T."/>
            <person name="Morin E."/>
            <person name="Murat C."/>
            <person name="Sun H."/>
            <person name="Tunlid A."/>
            <person name="Henrissat B."/>
            <person name="Grigoriev I.V."/>
            <person name="Hibbett D.S."/>
            <person name="Martin F."/>
            <person name="Nordberg H.P."/>
            <person name="Cantor M.N."/>
            <person name="Hua S.X."/>
        </authorList>
    </citation>
    <scope>NUCLEOTIDE SEQUENCE [LARGE SCALE GENOMIC DNA]</scope>
    <source>
        <strain evidence="2 3">Foug A</strain>
    </source>
</reference>
<dbReference type="Proteomes" id="UP000053989">
    <property type="component" value="Unassembled WGS sequence"/>
</dbReference>
<name>A0A0C3D3G2_9AGAM</name>
<feature type="region of interest" description="Disordered" evidence="1">
    <location>
        <begin position="148"/>
        <end position="210"/>
    </location>
</feature>
<dbReference type="HOGENOM" id="CLU_1310761_0_0_1"/>
<dbReference type="InParanoid" id="A0A0C3D3G2"/>
<feature type="compositionally biased region" description="Polar residues" evidence="1">
    <location>
        <begin position="178"/>
        <end position="191"/>
    </location>
</feature>
<feature type="region of interest" description="Disordered" evidence="1">
    <location>
        <begin position="1"/>
        <end position="26"/>
    </location>
</feature>
<proteinExistence type="predicted"/>
<gene>
    <name evidence="2" type="ORF">SCLCIDRAFT_785094</name>
</gene>
<evidence type="ECO:0000313" key="3">
    <source>
        <dbReference type="Proteomes" id="UP000053989"/>
    </source>
</evidence>
<dbReference type="OrthoDB" id="2614979at2759"/>
<evidence type="ECO:0000256" key="1">
    <source>
        <dbReference type="SAM" id="MobiDB-lite"/>
    </source>
</evidence>
<accession>A0A0C3D3G2</accession>